<gene>
    <name evidence="2" type="ORF">K461DRAFT_268366</name>
</gene>
<feature type="compositionally biased region" description="Polar residues" evidence="1">
    <location>
        <begin position="46"/>
        <end position="62"/>
    </location>
</feature>
<dbReference type="EMBL" id="ML996086">
    <property type="protein sequence ID" value="KAF2152413.1"/>
    <property type="molecule type" value="Genomic_DNA"/>
</dbReference>
<keyword evidence="3" id="KW-1185">Reference proteome</keyword>
<evidence type="ECO:0000313" key="3">
    <source>
        <dbReference type="Proteomes" id="UP000799439"/>
    </source>
</evidence>
<evidence type="ECO:0000313" key="2">
    <source>
        <dbReference type="EMBL" id="KAF2152413.1"/>
    </source>
</evidence>
<dbReference type="AlphaFoldDB" id="A0A9P4MGS3"/>
<dbReference type="OrthoDB" id="5370011at2759"/>
<feature type="region of interest" description="Disordered" evidence="1">
    <location>
        <begin position="1"/>
        <end position="117"/>
    </location>
</feature>
<name>A0A9P4MGS3_9PEZI</name>
<sequence>MSNSSEPRDSASPSPPADGATQRQHKHIGAVIRRIGNAIRRRSPEPSASGSDPSRTSPTRTDNAFPAHLQEDAIKSTSSSLREPSIRSGASSFESHTSRATNMSVVSQVSRQSHRDERARVVHARYGLTMDPNFSPQKAYDSVARVQKNPRLRMHATCHLCNTAFRTSNLCPQCQHRRCRMCPRALPKGVQALIDQTKQQLESIPEPPRDDLALLRIACGRDSAESCAMAIDEAAVADPTVAHPSFTQASIHPTHRHVPHTLYTRECCATIEQAIASICPIVSPLFPSPGSLGTEGSTRTGFQIAKGENPTPLLNVWQVDAIPTRSV</sequence>
<dbReference type="Proteomes" id="UP000799439">
    <property type="component" value="Unassembled WGS sequence"/>
</dbReference>
<comment type="caution">
    <text evidence="2">The sequence shown here is derived from an EMBL/GenBank/DDBJ whole genome shotgun (WGS) entry which is preliminary data.</text>
</comment>
<reference evidence="2" key="1">
    <citation type="journal article" date="2020" name="Stud. Mycol.">
        <title>101 Dothideomycetes genomes: a test case for predicting lifestyles and emergence of pathogens.</title>
        <authorList>
            <person name="Haridas S."/>
            <person name="Albert R."/>
            <person name="Binder M."/>
            <person name="Bloem J."/>
            <person name="Labutti K."/>
            <person name="Salamov A."/>
            <person name="Andreopoulos B."/>
            <person name="Baker S."/>
            <person name="Barry K."/>
            <person name="Bills G."/>
            <person name="Bluhm B."/>
            <person name="Cannon C."/>
            <person name="Castanera R."/>
            <person name="Culley D."/>
            <person name="Daum C."/>
            <person name="Ezra D."/>
            <person name="Gonzalez J."/>
            <person name="Henrissat B."/>
            <person name="Kuo A."/>
            <person name="Liang C."/>
            <person name="Lipzen A."/>
            <person name="Lutzoni F."/>
            <person name="Magnuson J."/>
            <person name="Mondo S."/>
            <person name="Nolan M."/>
            <person name="Ohm R."/>
            <person name="Pangilinan J."/>
            <person name="Park H.-J."/>
            <person name="Ramirez L."/>
            <person name="Alfaro M."/>
            <person name="Sun H."/>
            <person name="Tritt A."/>
            <person name="Yoshinaga Y."/>
            <person name="Zwiers L.-H."/>
            <person name="Turgeon B."/>
            <person name="Goodwin S."/>
            <person name="Spatafora J."/>
            <person name="Crous P."/>
            <person name="Grigoriev I."/>
        </authorList>
    </citation>
    <scope>NUCLEOTIDE SEQUENCE</scope>
    <source>
        <strain evidence="2">CBS 260.36</strain>
    </source>
</reference>
<accession>A0A9P4MGS3</accession>
<feature type="compositionally biased region" description="Polar residues" evidence="1">
    <location>
        <begin position="75"/>
        <end position="103"/>
    </location>
</feature>
<proteinExistence type="predicted"/>
<organism evidence="2 3">
    <name type="scientific">Myriangium duriaei CBS 260.36</name>
    <dbReference type="NCBI Taxonomy" id="1168546"/>
    <lineage>
        <taxon>Eukaryota</taxon>
        <taxon>Fungi</taxon>
        <taxon>Dikarya</taxon>
        <taxon>Ascomycota</taxon>
        <taxon>Pezizomycotina</taxon>
        <taxon>Dothideomycetes</taxon>
        <taxon>Dothideomycetidae</taxon>
        <taxon>Myriangiales</taxon>
        <taxon>Myriangiaceae</taxon>
        <taxon>Myriangium</taxon>
    </lineage>
</organism>
<protein>
    <submittedName>
        <fullName evidence="2">Uncharacterized protein</fullName>
    </submittedName>
</protein>
<evidence type="ECO:0000256" key="1">
    <source>
        <dbReference type="SAM" id="MobiDB-lite"/>
    </source>
</evidence>